<dbReference type="InterPro" id="IPR012545">
    <property type="entry name" value="DUF1697"/>
</dbReference>
<dbReference type="EMBL" id="JBHSAT010000004">
    <property type="protein sequence ID" value="MFC3876803.1"/>
    <property type="molecule type" value="Genomic_DNA"/>
</dbReference>
<keyword evidence="2" id="KW-1185">Reference proteome</keyword>
<dbReference type="Proteomes" id="UP001595812">
    <property type="component" value="Unassembled WGS sequence"/>
</dbReference>
<dbReference type="Pfam" id="PF08002">
    <property type="entry name" value="DUF1697"/>
    <property type="match status" value="1"/>
</dbReference>
<proteinExistence type="predicted"/>
<evidence type="ECO:0000313" key="2">
    <source>
        <dbReference type="Proteomes" id="UP001595812"/>
    </source>
</evidence>
<dbReference type="PANTHER" id="PTHR36439">
    <property type="entry name" value="BLL4334 PROTEIN"/>
    <property type="match status" value="1"/>
</dbReference>
<gene>
    <name evidence="1" type="ORF">ACFOSX_06115</name>
</gene>
<dbReference type="PANTHER" id="PTHR36439:SF1">
    <property type="entry name" value="DUF1697 DOMAIN-CONTAINING PROTEIN"/>
    <property type="match status" value="1"/>
</dbReference>
<accession>A0ABV8AFU2</accession>
<dbReference type="SUPFAM" id="SSF160379">
    <property type="entry name" value="SP0830-like"/>
    <property type="match status" value="1"/>
</dbReference>
<organism evidence="1 2">
    <name type="scientific">Winogradskyella maritima</name>
    <dbReference type="NCBI Taxonomy" id="1517766"/>
    <lineage>
        <taxon>Bacteria</taxon>
        <taxon>Pseudomonadati</taxon>
        <taxon>Bacteroidota</taxon>
        <taxon>Flavobacteriia</taxon>
        <taxon>Flavobacteriales</taxon>
        <taxon>Flavobacteriaceae</taxon>
        <taxon>Winogradskyella</taxon>
    </lineage>
</organism>
<dbReference type="PIRSF" id="PIRSF008502">
    <property type="entry name" value="UCP008502"/>
    <property type="match status" value="1"/>
</dbReference>
<reference evidence="2" key="1">
    <citation type="journal article" date="2019" name="Int. J. Syst. Evol. Microbiol.">
        <title>The Global Catalogue of Microorganisms (GCM) 10K type strain sequencing project: providing services to taxonomists for standard genome sequencing and annotation.</title>
        <authorList>
            <consortium name="The Broad Institute Genomics Platform"/>
            <consortium name="The Broad Institute Genome Sequencing Center for Infectious Disease"/>
            <person name="Wu L."/>
            <person name="Ma J."/>
        </authorList>
    </citation>
    <scope>NUCLEOTIDE SEQUENCE [LARGE SCALE GENOMIC DNA]</scope>
    <source>
        <strain evidence="2">CECT 8979</strain>
    </source>
</reference>
<name>A0ABV8AFU2_9FLAO</name>
<dbReference type="Gene3D" id="3.30.70.1280">
    <property type="entry name" value="SP0830-like domains"/>
    <property type="match status" value="1"/>
</dbReference>
<sequence length="174" mass="19726">MLLRGINVGGHNKLPMVDLRQALTSEGFADVKTYIQSGNIILKSELNNVAKIKTKIAKAIKTHFELDIPVLAKTPSELRVIFDDCPFEDAVKQVSYFVLLSQKPTSDKVGIAQQKTYPNEEFHIINDVIYFFPKNGYGRAKFNLAYFERVLETKATARNYKTMLKLLELSEAKP</sequence>
<dbReference type="RefSeq" id="WP_386100241.1">
    <property type="nucleotide sequence ID" value="NZ_JBHSAT010000004.1"/>
</dbReference>
<evidence type="ECO:0000313" key="1">
    <source>
        <dbReference type="EMBL" id="MFC3876803.1"/>
    </source>
</evidence>
<comment type="caution">
    <text evidence="1">The sequence shown here is derived from an EMBL/GenBank/DDBJ whole genome shotgun (WGS) entry which is preliminary data.</text>
</comment>
<protein>
    <submittedName>
        <fullName evidence="1">DUF1697 domain-containing protein</fullName>
    </submittedName>
</protein>